<protein>
    <submittedName>
        <fullName evidence="2">Transposase</fullName>
    </submittedName>
</protein>
<dbReference type="Proteomes" id="UP001152872">
    <property type="component" value="Unassembled WGS sequence"/>
</dbReference>
<keyword evidence="3" id="KW-1185">Reference proteome</keyword>
<evidence type="ECO:0000313" key="3">
    <source>
        <dbReference type="Proteomes" id="UP001152872"/>
    </source>
</evidence>
<name>A0A9X4RJN8_9CYAN</name>
<sequence length="113" mass="12578">MGTRKCQGVGQSRYVTSGSVVLRQQPKRAAFQLRQVCRDLSVRPIATYDSEYGSAAFMNLTEDIPADLLLRLRPNRCLYKAPEPYSGSGRPRKHGDKFQLANADSWGGLIGNF</sequence>
<evidence type="ECO:0000313" key="2">
    <source>
        <dbReference type="EMBL" id="MDG3493049.1"/>
    </source>
</evidence>
<organism evidence="2 3">
    <name type="scientific">Pseudanabaena catenata USMAC16</name>
    <dbReference type="NCBI Taxonomy" id="1855837"/>
    <lineage>
        <taxon>Bacteria</taxon>
        <taxon>Bacillati</taxon>
        <taxon>Cyanobacteriota</taxon>
        <taxon>Cyanophyceae</taxon>
        <taxon>Pseudanabaenales</taxon>
        <taxon>Pseudanabaenaceae</taxon>
        <taxon>Pseudanabaena</taxon>
    </lineage>
</organism>
<dbReference type="EMBL" id="VBTY01000003">
    <property type="protein sequence ID" value="MDG3493049.1"/>
    <property type="molecule type" value="Genomic_DNA"/>
</dbReference>
<dbReference type="InterPro" id="IPR038721">
    <property type="entry name" value="IS701-like_DDE_dom"/>
</dbReference>
<accession>A0A9X4RJN8</accession>
<dbReference type="Pfam" id="PF13546">
    <property type="entry name" value="DDE_5"/>
    <property type="match status" value="1"/>
</dbReference>
<comment type="caution">
    <text evidence="2">The sequence shown here is derived from an EMBL/GenBank/DDBJ whole genome shotgun (WGS) entry which is preliminary data.</text>
</comment>
<proteinExistence type="predicted"/>
<evidence type="ECO:0000259" key="1">
    <source>
        <dbReference type="Pfam" id="PF13546"/>
    </source>
</evidence>
<feature type="domain" description="Transposase IS701-like DDE" evidence="1">
    <location>
        <begin position="21"/>
        <end position="107"/>
    </location>
</feature>
<gene>
    <name evidence="2" type="ORF">FEV09_00595</name>
</gene>
<dbReference type="AlphaFoldDB" id="A0A9X4RJN8"/>
<reference evidence="2" key="1">
    <citation type="submission" date="2019-05" db="EMBL/GenBank/DDBJ databases">
        <title>Whole genome sequencing of Pseudanabaena catenata USMAC16.</title>
        <authorList>
            <person name="Khan Z."/>
            <person name="Omar W.M."/>
            <person name="Convey P."/>
            <person name="Merican F."/>
            <person name="Najimudin N."/>
        </authorList>
    </citation>
    <scope>NUCLEOTIDE SEQUENCE</scope>
    <source>
        <strain evidence="2">USMAC16</strain>
    </source>
</reference>